<reference evidence="3" key="1">
    <citation type="journal article" date="2019" name="Int. J. Syst. Evol. Microbiol.">
        <title>The Global Catalogue of Microorganisms (GCM) 10K type strain sequencing project: providing services to taxonomists for standard genome sequencing and annotation.</title>
        <authorList>
            <consortium name="The Broad Institute Genomics Platform"/>
            <consortium name="The Broad Institute Genome Sequencing Center for Infectious Disease"/>
            <person name="Wu L."/>
            <person name="Ma J."/>
        </authorList>
    </citation>
    <scope>NUCLEOTIDE SEQUENCE [LARGE SCALE GENOMIC DNA]</scope>
    <source>
        <strain evidence="3">JCM 12125</strain>
    </source>
</reference>
<dbReference type="InterPro" id="IPR029068">
    <property type="entry name" value="Glyas_Bleomycin-R_OHBP_Dase"/>
</dbReference>
<dbReference type="InterPro" id="IPR004360">
    <property type="entry name" value="Glyas_Fos-R_dOase_dom"/>
</dbReference>
<dbReference type="InterPro" id="IPR037523">
    <property type="entry name" value="VOC_core"/>
</dbReference>
<feature type="domain" description="VOC" evidence="1">
    <location>
        <begin position="4"/>
        <end position="125"/>
    </location>
</feature>
<dbReference type="EMBL" id="JBHSLF010000002">
    <property type="protein sequence ID" value="MFC5342645.1"/>
    <property type="molecule type" value="Genomic_DNA"/>
</dbReference>
<dbReference type="Gene3D" id="3.10.180.10">
    <property type="entry name" value="2,3-Dihydroxybiphenyl 1,2-Dioxygenase, domain 1"/>
    <property type="match status" value="1"/>
</dbReference>
<dbReference type="Pfam" id="PF00903">
    <property type="entry name" value="Glyoxalase"/>
    <property type="match status" value="1"/>
</dbReference>
<sequence>MLKDRDSAAIVGTKDLARARAFYGQTLGLEEAPASGEGVAMFRTGKTVLCVYPSDFAGTNKANAVVWGVGDEIETIVSDLAGKGVTFEQYDMDGVTFAGGIHRAGDFRMVWFKDPDGNILHLNSGD</sequence>
<evidence type="ECO:0000259" key="1">
    <source>
        <dbReference type="PROSITE" id="PS51819"/>
    </source>
</evidence>
<proteinExistence type="predicted"/>
<keyword evidence="3" id="KW-1185">Reference proteome</keyword>
<name>A0ABW0FLM1_9CAUL</name>
<protein>
    <submittedName>
        <fullName evidence="2">VOC family protein</fullName>
    </submittedName>
</protein>
<comment type="caution">
    <text evidence="2">The sequence shown here is derived from an EMBL/GenBank/DDBJ whole genome shotgun (WGS) entry which is preliminary data.</text>
</comment>
<dbReference type="Proteomes" id="UP001596152">
    <property type="component" value="Unassembled WGS sequence"/>
</dbReference>
<dbReference type="SUPFAM" id="SSF54593">
    <property type="entry name" value="Glyoxalase/Bleomycin resistance protein/Dihydroxybiphenyl dioxygenase"/>
    <property type="match status" value="1"/>
</dbReference>
<gene>
    <name evidence="2" type="ORF">ACFPIE_01890</name>
</gene>
<evidence type="ECO:0000313" key="2">
    <source>
        <dbReference type="EMBL" id="MFC5342645.1"/>
    </source>
</evidence>
<organism evidence="2 3">
    <name type="scientific">Brevundimonas staleyi</name>
    <dbReference type="NCBI Taxonomy" id="74326"/>
    <lineage>
        <taxon>Bacteria</taxon>
        <taxon>Pseudomonadati</taxon>
        <taxon>Pseudomonadota</taxon>
        <taxon>Alphaproteobacteria</taxon>
        <taxon>Caulobacterales</taxon>
        <taxon>Caulobacteraceae</taxon>
        <taxon>Brevundimonas</taxon>
    </lineage>
</organism>
<dbReference type="PROSITE" id="PS51819">
    <property type="entry name" value="VOC"/>
    <property type="match status" value="1"/>
</dbReference>
<dbReference type="RefSeq" id="WP_374038568.1">
    <property type="nucleotide sequence ID" value="NZ_CP169082.1"/>
</dbReference>
<evidence type="ECO:0000313" key="3">
    <source>
        <dbReference type="Proteomes" id="UP001596152"/>
    </source>
</evidence>
<accession>A0ABW0FLM1</accession>